<keyword evidence="6 8" id="KW-0472">Membrane</keyword>
<evidence type="ECO:0000256" key="9">
    <source>
        <dbReference type="SAM" id="SignalP"/>
    </source>
</evidence>
<evidence type="ECO:0000256" key="2">
    <source>
        <dbReference type="ARBA" id="ARBA00006986"/>
    </source>
</evidence>
<proteinExistence type="inferred from homology"/>
<dbReference type="Proteomes" id="UP000261660">
    <property type="component" value="Unplaced"/>
</dbReference>
<evidence type="ECO:0000313" key="11">
    <source>
        <dbReference type="Proteomes" id="UP000261660"/>
    </source>
</evidence>
<feature type="signal peptide" evidence="9">
    <location>
        <begin position="1"/>
        <end position="20"/>
    </location>
</feature>
<dbReference type="Pfam" id="PF06679">
    <property type="entry name" value="DUF1180"/>
    <property type="match status" value="1"/>
</dbReference>
<organism evidence="10 11">
    <name type="scientific">Labrus bergylta</name>
    <name type="common">ballan wrasse</name>
    <dbReference type="NCBI Taxonomy" id="56723"/>
    <lineage>
        <taxon>Eukaryota</taxon>
        <taxon>Metazoa</taxon>
        <taxon>Chordata</taxon>
        <taxon>Craniata</taxon>
        <taxon>Vertebrata</taxon>
        <taxon>Euteleostomi</taxon>
        <taxon>Actinopterygii</taxon>
        <taxon>Neopterygii</taxon>
        <taxon>Teleostei</taxon>
        <taxon>Neoteleostei</taxon>
        <taxon>Acanthomorphata</taxon>
        <taxon>Eupercaria</taxon>
        <taxon>Labriformes</taxon>
        <taxon>Labridae</taxon>
        <taxon>Labrus</taxon>
    </lineage>
</organism>
<feature type="transmembrane region" description="Helical" evidence="8">
    <location>
        <begin position="78"/>
        <end position="98"/>
    </location>
</feature>
<keyword evidence="7" id="KW-0325">Glycoprotein</keyword>
<evidence type="ECO:0000256" key="7">
    <source>
        <dbReference type="ARBA" id="ARBA00023180"/>
    </source>
</evidence>
<comment type="similarity">
    <text evidence="2">Belongs to the FAM174 family.</text>
</comment>
<dbReference type="GO" id="GO:0016020">
    <property type="term" value="C:membrane"/>
    <property type="evidence" value="ECO:0007669"/>
    <property type="project" value="UniProtKB-SubCell"/>
</dbReference>
<feature type="chain" id="PRO_5018577143" evidence="9">
    <location>
        <begin position="21"/>
        <end position="155"/>
    </location>
</feature>
<dbReference type="STRING" id="56723.ENSLBEP00000014380"/>
<evidence type="ECO:0000256" key="5">
    <source>
        <dbReference type="ARBA" id="ARBA00022989"/>
    </source>
</evidence>
<dbReference type="GeneTree" id="ENSGT00730000111392"/>
<keyword evidence="11" id="KW-1185">Reference proteome</keyword>
<dbReference type="AlphaFoldDB" id="A0A3Q3M126"/>
<comment type="subcellular location">
    <subcellularLocation>
        <location evidence="1">Membrane</location>
        <topology evidence="1">Single-pass type I membrane protein</topology>
    </subcellularLocation>
</comment>
<protein>
    <submittedName>
        <fullName evidence="10">Family with sequence similarity 174 member B</fullName>
    </submittedName>
</protein>
<reference evidence="10" key="2">
    <citation type="submission" date="2025-09" db="UniProtKB">
        <authorList>
            <consortium name="Ensembl"/>
        </authorList>
    </citation>
    <scope>IDENTIFICATION</scope>
</reference>
<keyword evidence="5 8" id="KW-1133">Transmembrane helix</keyword>
<dbReference type="PANTHER" id="PTHR28607:SF3">
    <property type="entry name" value="MEMBRANE PROTEIN FAM174B"/>
    <property type="match status" value="1"/>
</dbReference>
<evidence type="ECO:0000313" key="10">
    <source>
        <dbReference type="Ensembl" id="ENSLBEP00000014380.1"/>
    </source>
</evidence>
<name>A0A3Q3M126_9LABR</name>
<evidence type="ECO:0000256" key="6">
    <source>
        <dbReference type="ARBA" id="ARBA00023136"/>
    </source>
</evidence>
<dbReference type="InterPro" id="IPR009565">
    <property type="entry name" value="FAM174-like"/>
</dbReference>
<keyword evidence="4 9" id="KW-0732">Signal</keyword>
<dbReference type="FunCoup" id="A0A3Q3M126">
    <property type="interactions" value="1100"/>
</dbReference>
<dbReference type="Ensembl" id="ENSLBET00000015236.1">
    <property type="protein sequence ID" value="ENSLBEP00000014380.1"/>
    <property type="gene ID" value="ENSLBEG00000011204.1"/>
</dbReference>
<accession>A0A3Q3M126</accession>
<evidence type="ECO:0000256" key="8">
    <source>
        <dbReference type="SAM" id="Phobius"/>
    </source>
</evidence>
<keyword evidence="3 8" id="KW-0812">Transmembrane</keyword>
<reference evidence="10" key="1">
    <citation type="submission" date="2025-08" db="UniProtKB">
        <authorList>
            <consortium name="Ensembl"/>
        </authorList>
    </citation>
    <scope>IDENTIFICATION</scope>
</reference>
<evidence type="ECO:0000256" key="3">
    <source>
        <dbReference type="ARBA" id="ARBA00022692"/>
    </source>
</evidence>
<dbReference type="PANTHER" id="PTHR28607">
    <property type="entry name" value="EXPRESSED PROTEIN"/>
    <property type="match status" value="1"/>
</dbReference>
<dbReference type="InParanoid" id="A0A3Q3M126"/>
<evidence type="ECO:0000256" key="4">
    <source>
        <dbReference type="ARBA" id="ARBA00022729"/>
    </source>
</evidence>
<sequence length="155" mass="17161">MLTHNLVLTFIIAALSRVSSEPPQTLSSPATLLNSTSSSSSSSSIIISEDEQANNVTDAAVGSRISSIMTHLPTLKNVVILVCVLTAALITCLVIKVIRSGRRIRKTRKYDIITTPAERVEMAPLNEENDDDDDSTLFDVKYRFVFLFFFKLPRQ</sequence>
<evidence type="ECO:0000256" key="1">
    <source>
        <dbReference type="ARBA" id="ARBA00004479"/>
    </source>
</evidence>